<reference evidence="2 3" key="2">
    <citation type="submission" date="2018-03" db="EMBL/GenBank/DDBJ databases">
        <authorList>
            <person name="Keele B.F."/>
        </authorList>
    </citation>
    <scope>NUCLEOTIDE SEQUENCE [LARGE SCALE GENOMIC DNA]</scope>
    <source>
        <strain evidence="2 3">D13</strain>
    </source>
</reference>
<keyword evidence="1" id="KW-0812">Transmembrane</keyword>
<keyword evidence="3" id="KW-1185">Reference proteome</keyword>
<dbReference type="EMBL" id="CP027860">
    <property type="protein sequence ID" value="AVP99349.1"/>
    <property type="molecule type" value="Genomic_DNA"/>
</dbReference>
<dbReference type="AlphaFoldDB" id="A0A2P1PWX7"/>
<keyword evidence="1" id="KW-1133">Transmembrane helix</keyword>
<keyword evidence="1" id="KW-0472">Membrane</keyword>
<gene>
    <name evidence="2" type="ORF">C7S18_20200</name>
</gene>
<name>A0A2P1PWX7_9GAMM</name>
<protein>
    <submittedName>
        <fullName evidence="2">Uncharacterized protein</fullName>
    </submittedName>
</protein>
<proteinExistence type="predicted"/>
<dbReference type="RefSeq" id="WP_106893267.1">
    <property type="nucleotide sequence ID" value="NZ_CP027860.1"/>
</dbReference>
<dbReference type="KEGG" id="xba:C7S18_20200"/>
<evidence type="ECO:0000313" key="2">
    <source>
        <dbReference type="EMBL" id="AVP99349.1"/>
    </source>
</evidence>
<dbReference type="Proteomes" id="UP000241074">
    <property type="component" value="Chromosome"/>
</dbReference>
<feature type="transmembrane region" description="Helical" evidence="1">
    <location>
        <begin position="6"/>
        <end position="26"/>
    </location>
</feature>
<organism evidence="2 3">
    <name type="scientific">Ahniella affigens</name>
    <dbReference type="NCBI Taxonomy" id="2021234"/>
    <lineage>
        <taxon>Bacteria</taxon>
        <taxon>Pseudomonadati</taxon>
        <taxon>Pseudomonadota</taxon>
        <taxon>Gammaproteobacteria</taxon>
        <taxon>Lysobacterales</taxon>
        <taxon>Rhodanobacteraceae</taxon>
        <taxon>Ahniella</taxon>
    </lineage>
</organism>
<evidence type="ECO:0000256" key="1">
    <source>
        <dbReference type="SAM" id="Phobius"/>
    </source>
</evidence>
<evidence type="ECO:0000313" key="3">
    <source>
        <dbReference type="Proteomes" id="UP000241074"/>
    </source>
</evidence>
<reference evidence="2 3" key="1">
    <citation type="submission" date="2018-03" db="EMBL/GenBank/DDBJ databases">
        <title>Ahniella affigens gen. nov., sp. nov., a gammaproteobacterium isolated from sandy soil near a stream.</title>
        <authorList>
            <person name="Ko Y."/>
            <person name="Kim J.-H."/>
        </authorList>
    </citation>
    <scope>NUCLEOTIDE SEQUENCE [LARGE SCALE GENOMIC DNA]</scope>
    <source>
        <strain evidence="2 3">D13</strain>
    </source>
</reference>
<accession>A0A2P1PWX7</accession>
<sequence>MEFLLALLLKFWIMIWGILTGSINSLPFFRRLLLRRALVSGFDGHNLTLSAGEVPFLLRQLVVLAPDTQMRWQIVFQRDALILSPFERRLVPIPERAASIIIEAELIELRKGRRAHLFRRISRNTPP</sequence>